<dbReference type="InterPro" id="IPR041602">
    <property type="entry name" value="Quercetinase_C"/>
</dbReference>
<evidence type="ECO:0000256" key="2">
    <source>
        <dbReference type="RuleBase" id="RU003457"/>
    </source>
</evidence>
<accession>A0AAW9SHP9</accession>
<dbReference type="EMBL" id="JBDKWZ010000021">
    <property type="protein sequence ID" value="MEN7551330.1"/>
    <property type="molecule type" value="Genomic_DNA"/>
</dbReference>
<evidence type="ECO:0000259" key="4">
    <source>
        <dbReference type="Pfam" id="PF17954"/>
    </source>
</evidence>
<name>A0AAW9SHP9_9BACT</name>
<proteinExistence type="inferred from homology"/>
<dbReference type="Pfam" id="PF02678">
    <property type="entry name" value="Pirin"/>
    <property type="match status" value="1"/>
</dbReference>
<evidence type="ECO:0000259" key="3">
    <source>
        <dbReference type="Pfam" id="PF02678"/>
    </source>
</evidence>
<evidence type="ECO:0000256" key="1">
    <source>
        <dbReference type="ARBA" id="ARBA00008416"/>
    </source>
</evidence>
<dbReference type="AlphaFoldDB" id="A0AAW9SHP9"/>
<dbReference type="Proteomes" id="UP001403385">
    <property type="component" value="Unassembled WGS sequence"/>
</dbReference>
<comment type="caution">
    <text evidence="5">The sequence shown here is derived from an EMBL/GenBank/DDBJ whole genome shotgun (WGS) entry which is preliminary data.</text>
</comment>
<dbReference type="SUPFAM" id="SSF51182">
    <property type="entry name" value="RmlC-like cupins"/>
    <property type="match status" value="1"/>
</dbReference>
<dbReference type="InterPro" id="IPR003829">
    <property type="entry name" value="Pirin_N_dom"/>
</dbReference>
<dbReference type="RefSeq" id="WP_346824109.1">
    <property type="nucleotide sequence ID" value="NZ_JBDKWZ010000021.1"/>
</dbReference>
<dbReference type="PANTHER" id="PTHR43212:SF3">
    <property type="entry name" value="QUERCETIN 2,3-DIOXYGENASE"/>
    <property type="match status" value="1"/>
</dbReference>
<keyword evidence="6" id="KW-1185">Reference proteome</keyword>
<dbReference type="Gene3D" id="2.60.120.10">
    <property type="entry name" value="Jelly Rolls"/>
    <property type="match status" value="2"/>
</dbReference>
<sequence length="241" mass="27677">MKTIIHRAETRGYADLEWKKSYYTFSCEGYFQPERIDFGNLRILNEELIEPTTGYPAQPHDNIEIISFPLQGSLYHQNTQGTTDILQPGEIQVLSTGKGIIHSEQNPSEKERLQLLQLWIFPKQKDYLPDYKKQQFHYEEKAGKICTMICPEPSGKELKINQNAYISTSILRKGDILPYLIHSPGQGTYVFVLSGKIHIAGMWMDSKDGMGIWETEVFEVKAVSEEAEILLIEVPMELAQY</sequence>
<protein>
    <submittedName>
        <fullName evidence="5">Pirin family protein</fullName>
    </submittedName>
</protein>
<gene>
    <name evidence="5" type="ORF">AAG747_25660</name>
</gene>
<dbReference type="PIRSF" id="PIRSF006232">
    <property type="entry name" value="Pirin"/>
    <property type="match status" value="1"/>
</dbReference>
<dbReference type="Pfam" id="PF17954">
    <property type="entry name" value="Pirin_C_2"/>
    <property type="match status" value="1"/>
</dbReference>
<dbReference type="PANTHER" id="PTHR43212">
    <property type="entry name" value="QUERCETIN 2,3-DIOXYGENASE"/>
    <property type="match status" value="1"/>
</dbReference>
<evidence type="ECO:0000313" key="5">
    <source>
        <dbReference type="EMBL" id="MEN7551330.1"/>
    </source>
</evidence>
<comment type="similarity">
    <text evidence="1 2">Belongs to the pirin family.</text>
</comment>
<feature type="domain" description="Quercetin 2,3-dioxygenase C-terminal cupin" evidence="4">
    <location>
        <begin position="150"/>
        <end position="234"/>
    </location>
</feature>
<dbReference type="InterPro" id="IPR014710">
    <property type="entry name" value="RmlC-like_jellyroll"/>
</dbReference>
<reference evidence="5 6" key="1">
    <citation type="submission" date="2024-04" db="EMBL/GenBank/DDBJ databases">
        <title>Novel genus in family Flammeovirgaceae.</title>
        <authorList>
            <person name="Nguyen T.H."/>
            <person name="Vuong T.Q."/>
            <person name="Le H."/>
            <person name="Kim S.-G."/>
        </authorList>
    </citation>
    <scope>NUCLEOTIDE SEQUENCE [LARGE SCALE GENOMIC DNA]</scope>
    <source>
        <strain evidence="5 6">JCM 23209</strain>
    </source>
</reference>
<feature type="domain" description="Pirin N-terminal" evidence="3">
    <location>
        <begin position="13"/>
        <end position="120"/>
    </location>
</feature>
<dbReference type="InterPro" id="IPR011051">
    <property type="entry name" value="RmlC_Cupin_sf"/>
</dbReference>
<dbReference type="InterPro" id="IPR012093">
    <property type="entry name" value="Pirin"/>
</dbReference>
<evidence type="ECO:0000313" key="6">
    <source>
        <dbReference type="Proteomes" id="UP001403385"/>
    </source>
</evidence>
<organism evidence="5 6">
    <name type="scientific">Rapidithrix thailandica</name>
    <dbReference type="NCBI Taxonomy" id="413964"/>
    <lineage>
        <taxon>Bacteria</taxon>
        <taxon>Pseudomonadati</taxon>
        <taxon>Bacteroidota</taxon>
        <taxon>Cytophagia</taxon>
        <taxon>Cytophagales</taxon>
        <taxon>Flammeovirgaceae</taxon>
        <taxon>Rapidithrix</taxon>
    </lineage>
</organism>